<evidence type="ECO:0000259" key="13">
    <source>
        <dbReference type="PROSITE" id="PS50022"/>
    </source>
</evidence>
<comment type="subcellular location">
    <subcellularLocation>
        <location evidence="2">Secreted</location>
    </subcellularLocation>
</comment>
<dbReference type="Gene3D" id="2.60.40.1120">
    <property type="entry name" value="Carboxypeptidase-like, regulatory domain"/>
    <property type="match status" value="1"/>
</dbReference>
<proteinExistence type="inferred from homology"/>
<evidence type="ECO:0000256" key="5">
    <source>
        <dbReference type="ARBA" id="ARBA00022670"/>
    </source>
</evidence>
<keyword evidence="11" id="KW-0865">Zymogen</keyword>
<dbReference type="Pfam" id="PF02128">
    <property type="entry name" value="Peptidase_M36"/>
    <property type="match status" value="1"/>
</dbReference>
<evidence type="ECO:0000256" key="1">
    <source>
        <dbReference type="ARBA" id="ARBA00001947"/>
    </source>
</evidence>
<organism evidence="14 15">
    <name type="scientific">Paractinoplanes ferrugineus</name>
    <dbReference type="NCBI Taxonomy" id="113564"/>
    <lineage>
        <taxon>Bacteria</taxon>
        <taxon>Bacillati</taxon>
        <taxon>Actinomycetota</taxon>
        <taxon>Actinomycetes</taxon>
        <taxon>Micromonosporales</taxon>
        <taxon>Micromonosporaceae</taxon>
        <taxon>Paractinoplanes</taxon>
    </lineage>
</organism>
<keyword evidence="4" id="KW-0964">Secreted</keyword>
<evidence type="ECO:0000313" key="15">
    <source>
        <dbReference type="Proteomes" id="UP000598174"/>
    </source>
</evidence>
<accession>A0A919JC29</accession>
<dbReference type="GO" id="GO:0005615">
    <property type="term" value="C:extracellular space"/>
    <property type="evidence" value="ECO:0007669"/>
    <property type="project" value="InterPro"/>
</dbReference>
<keyword evidence="6" id="KW-0479">Metal-binding</keyword>
<dbReference type="Gene3D" id="2.60.120.260">
    <property type="entry name" value="Galactose-binding domain-like"/>
    <property type="match status" value="1"/>
</dbReference>
<evidence type="ECO:0000256" key="9">
    <source>
        <dbReference type="ARBA" id="ARBA00022833"/>
    </source>
</evidence>
<dbReference type="AlphaFoldDB" id="A0A919JC29"/>
<keyword evidence="5" id="KW-0645">Protease</keyword>
<evidence type="ECO:0000256" key="12">
    <source>
        <dbReference type="SAM" id="MobiDB-lite"/>
    </source>
</evidence>
<feature type="region of interest" description="Disordered" evidence="12">
    <location>
        <begin position="12"/>
        <end position="42"/>
    </location>
</feature>
<dbReference type="InterPro" id="IPR027268">
    <property type="entry name" value="Peptidase_M4/M1_CTD_sf"/>
</dbReference>
<dbReference type="PANTHER" id="PTHR33478">
    <property type="entry name" value="EXTRACELLULAR METALLOPROTEINASE MEP"/>
    <property type="match status" value="1"/>
</dbReference>
<keyword evidence="10" id="KW-0482">Metalloprotease</keyword>
<evidence type="ECO:0000256" key="7">
    <source>
        <dbReference type="ARBA" id="ARBA00022729"/>
    </source>
</evidence>
<dbReference type="InterPro" id="IPR008969">
    <property type="entry name" value="CarboxyPept-like_regulatory"/>
</dbReference>
<dbReference type="EMBL" id="BOMM01000090">
    <property type="protein sequence ID" value="GIE16569.1"/>
    <property type="molecule type" value="Genomic_DNA"/>
</dbReference>
<dbReference type="Proteomes" id="UP000598174">
    <property type="component" value="Unassembled WGS sequence"/>
</dbReference>
<reference evidence="14" key="1">
    <citation type="submission" date="2021-01" db="EMBL/GenBank/DDBJ databases">
        <title>Whole genome shotgun sequence of Actinoplanes ferrugineus NBRC 15555.</title>
        <authorList>
            <person name="Komaki H."/>
            <person name="Tamura T."/>
        </authorList>
    </citation>
    <scope>NUCLEOTIDE SEQUENCE</scope>
    <source>
        <strain evidence="14">NBRC 15555</strain>
    </source>
</reference>
<dbReference type="InterPro" id="IPR008979">
    <property type="entry name" value="Galactose-bd-like_sf"/>
</dbReference>
<dbReference type="GO" id="GO:0006508">
    <property type="term" value="P:proteolysis"/>
    <property type="evidence" value="ECO:0007669"/>
    <property type="project" value="UniProtKB-KW"/>
</dbReference>
<evidence type="ECO:0000256" key="8">
    <source>
        <dbReference type="ARBA" id="ARBA00022801"/>
    </source>
</evidence>
<feature type="compositionally biased region" description="Basic and acidic residues" evidence="12">
    <location>
        <begin position="27"/>
        <end position="42"/>
    </location>
</feature>
<protein>
    <recommendedName>
        <fullName evidence="13">F5/8 type C domain-containing protein</fullName>
    </recommendedName>
</protein>
<evidence type="ECO:0000256" key="10">
    <source>
        <dbReference type="ARBA" id="ARBA00023049"/>
    </source>
</evidence>
<keyword evidence="9" id="KW-0862">Zinc</keyword>
<dbReference type="SUPFAM" id="SSF55486">
    <property type="entry name" value="Metalloproteases ('zincins'), catalytic domain"/>
    <property type="match status" value="1"/>
</dbReference>
<feature type="compositionally biased region" description="Pro residues" evidence="12">
    <location>
        <begin position="14"/>
        <end position="23"/>
    </location>
</feature>
<evidence type="ECO:0000256" key="11">
    <source>
        <dbReference type="ARBA" id="ARBA00023145"/>
    </source>
</evidence>
<comment type="cofactor">
    <cofactor evidence="1">
        <name>Zn(2+)</name>
        <dbReference type="ChEBI" id="CHEBI:29105"/>
    </cofactor>
</comment>
<name>A0A919JC29_9ACTN</name>
<dbReference type="SUPFAM" id="SSF49464">
    <property type="entry name" value="Carboxypeptidase regulatory domain-like"/>
    <property type="match status" value="1"/>
</dbReference>
<dbReference type="SUPFAM" id="SSF49785">
    <property type="entry name" value="Galactose-binding domain-like"/>
    <property type="match status" value="1"/>
</dbReference>
<comment type="caution">
    <text evidence="14">The sequence shown here is derived from an EMBL/GenBank/DDBJ whole genome shotgun (WGS) entry which is preliminary data.</text>
</comment>
<dbReference type="Pfam" id="PF13620">
    <property type="entry name" value="CarboxypepD_reg"/>
    <property type="match status" value="1"/>
</dbReference>
<dbReference type="Pfam" id="PF07504">
    <property type="entry name" value="FTP"/>
    <property type="match status" value="1"/>
</dbReference>
<evidence type="ECO:0000313" key="14">
    <source>
        <dbReference type="EMBL" id="GIE16569.1"/>
    </source>
</evidence>
<dbReference type="InterPro" id="IPR000421">
    <property type="entry name" value="FA58C"/>
</dbReference>
<sequence>MAAAATLGIGAVPVPAPAAPRPGPATSDRHHEHRRAGFDARTPDARTLLRLRSAPRPAGVVKLHDELGVQGVVDLDPQTGTARRVARLDGFLTAASRKPAKEIVVAYLAAHPAAFGLSAAEIAALRLRKDYVDIDGTHHLSFEQMVGDVPVFSNGVRADVTGDGRLIQVTGSPVAALPASLGSARMTADQARSAAIKDAGSTAAVRPDDPAKLVAFATSGGTRLAWQTLSTGPGYLHVIDAATGRVLYRQDLLLNDNAPQATVWQNYPGAPLGGTQQRRSLAGWLAPGATSLNGDSAHVFLDVNDDDKANPGEEVAPNAPGDWRFPFKDFTAQAGPPCAADKQCSWDPATAYSWKDNARQNGAQLFYYVSSFHDHLEKAPIGFTRSAGNYETADGDPIEVNGLDGADTADGRPDGDHIDNANMLPTPDGVPGHMQMYLFHYPDSDDPFVPGNSGDEADVVYHEYTHGMSNRLVVDASGNSTLTGQQGYSMGEAWSDWYAFDHLAASGYQKDTAAPGEVLVGRYVGNDQNLIRTQPLDCPVGASAAACPGTAGAGSGGYTYGDYGKILGFAEPHADGEIWSETLWDMRTALGTKLAESLITRAMELSPANPSFLDMRNSILMADKVTRDGRDQARIWKVFAGRGMGWFAADLGGDDVTPIEDFSMPPLRDGSRTSLTGVVTDVDSGRPVAGATVGFAGHSSGFADSYQATTDANGRYTITGVRPGGTYPEVTATLPGYETDMRDIRVRTGVNHADWTLRRDWAATGGGSRVTDVNGDDYSMIGCGPAAAVDASQRTGWSTDATYGADGRIDPRHLVVQLPAAVDVTSIAINPSGNCGDDQSAATGDYRVETSADGQTWTVASAGHFGTGNRDRMNEVPLATGSTAAVRYLRYTMLGTQIAEEGATCPDFYSGCYYVDTVEIGVYGSSH</sequence>
<feature type="domain" description="F5/8 type C" evidence="13">
    <location>
        <begin position="750"/>
        <end position="891"/>
    </location>
</feature>
<evidence type="ECO:0000256" key="6">
    <source>
        <dbReference type="ARBA" id="ARBA00022723"/>
    </source>
</evidence>
<dbReference type="GO" id="GO:0008270">
    <property type="term" value="F:zinc ion binding"/>
    <property type="evidence" value="ECO:0007669"/>
    <property type="project" value="InterPro"/>
</dbReference>
<gene>
    <name evidence="14" type="ORF">Afe05nite_84090</name>
</gene>
<dbReference type="PRINTS" id="PR00999">
    <property type="entry name" value="FUNGALYSIN"/>
</dbReference>
<dbReference type="PROSITE" id="PS50022">
    <property type="entry name" value="FA58C_3"/>
    <property type="match status" value="1"/>
</dbReference>
<dbReference type="Gene3D" id="1.10.390.10">
    <property type="entry name" value="Neutral Protease Domain 2"/>
    <property type="match status" value="1"/>
</dbReference>
<evidence type="ECO:0000256" key="4">
    <source>
        <dbReference type="ARBA" id="ARBA00022525"/>
    </source>
</evidence>
<dbReference type="InterPro" id="IPR001842">
    <property type="entry name" value="Peptidase_M36"/>
</dbReference>
<dbReference type="GO" id="GO:0004222">
    <property type="term" value="F:metalloendopeptidase activity"/>
    <property type="evidence" value="ECO:0007669"/>
    <property type="project" value="InterPro"/>
</dbReference>
<comment type="similarity">
    <text evidence="3">Belongs to the peptidase M36 family.</text>
</comment>
<evidence type="ECO:0000256" key="3">
    <source>
        <dbReference type="ARBA" id="ARBA00006006"/>
    </source>
</evidence>
<dbReference type="PANTHER" id="PTHR33478:SF1">
    <property type="entry name" value="EXTRACELLULAR METALLOPROTEINASE MEP"/>
    <property type="match status" value="1"/>
</dbReference>
<dbReference type="InterPro" id="IPR050371">
    <property type="entry name" value="Fungal_virulence_M36"/>
</dbReference>
<keyword evidence="15" id="KW-1185">Reference proteome</keyword>
<dbReference type="Pfam" id="PF00754">
    <property type="entry name" value="F5_F8_type_C"/>
    <property type="match status" value="1"/>
</dbReference>
<dbReference type="InterPro" id="IPR011096">
    <property type="entry name" value="FTP_domain"/>
</dbReference>
<dbReference type="Gene3D" id="3.10.170.10">
    <property type="match status" value="1"/>
</dbReference>
<keyword evidence="7" id="KW-0732">Signal</keyword>
<keyword evidence="8" id="KW-0378">Hydrolase</keyword>
<evidence type="ECO:0000256" key="2">
    <source>
        <dbReference type="ARBA" id="ARBA00004613"/>
    </source>
</evidence>